<comment type="cofactor">
    <cofactor evidence="6">
        <name>heme</name>
        <dbReference type="ChEBI" id="CHEBI:30413"/>
    </cofactor>
</comment>
<keyword evidence="7" id="KW-0472">Membrane</keyword>
<evidence type="ECO:0000256" key="3">
    <source>
        <dbReference type="ARBA" id="ARBA00022617"/>
    </source>
</evidence>
<dbReference type="GO" id="GO:0005506">
    <property type="term" value="F:iron ion binding"/>
    <property type="evidence" value="ECO:0007669"/>
    <property type="project" value="InterPro"/>
</dbReference>
<keyword evidence="4 6" id="KW-0479">Metal-binding</keyword>
<evidence type="ECO:0000313" key="9">
    <source>
        <dbReference type="Proteomes" id="UP000813444"/>
    </source>
</evidence>
<dbReference type="Proteomes" id="UP000813444">
    <property type="component" value="Unassembled WGS sequence"/>
</dbReference>
<keyword evidence="3 6" id="KW-0349">Heme</keyword>
<dbReference type="PANTHER" id="PTHR24304">
    <property type="entry name" value="CYTOCHROME P450 FAMILY 7"/>
    <property type="match status" value="1"/>
</dbReference>
<dbReference type="InterPro" id="IPR001128">
    <property type="entry name" value="Cyt_P450"/>
</dbReference>
<dbReference type="OrthoDB" id="3366823at2759"/>
<keyword evidence="7" id="KW-1133">Transmembrane helix</keyword>
<dbReference type="InterPro" id="IPR036396">
    <property type="entry name" value="Cyt_P450_sf"/>
</dbReference>
<dbReference type="PANTHER" id="PTHR24304:SF2">
    <property type="entry name" value="24-HYDROXYCHOLESTEROL 7-ALPHA-HYDROXYLASE"/>
    <property type="match status" value="1"/>
</dbReference>
<comment type="pathway">
    <text evidence="1">Mycotoxin biosynthesis.</text>
</comment>
<evidence type="ECO:0000256" key="2">
    <source>
        <dbReference type="ARBA" id="ARBA00010617"/>
    </source>
</evidence>
<dbReference type="EMBL" id="JAGPNK010000004">
    <property type="protein sequence ID" value="KAH7322417.1"/>
    <property type="molecule type" value="Genomic_DNA"/>
</dbReference>
<keyword evidence="5 6" id="KW-0408">Iron</keyword>
<reference evidence="8" key="1">
    <citation type="journal article" date="2021" name="Nat. Commun.">
        <title>Genetic determinants of endophytism in the Arabidopsis root mycobiome.</title>
        <authorList>
            <person name="Mesny F."/>
            <person name="Miyauchi S."/>
            <person name="Thiergart T."/>
            <person name="Pickel B."/>
            <person name="Atanasova L."/>
            <person name="Karlsson M."/>
            <person name="Huettel B."/>
            <person name="Barry K.W."/>
            <person name="Haridas S."/>
            <person name="Chen C."/>
            <person name="Bauer D."/>
            <person name="Andreopoulos W."/>
            <person name="Pangilinan J."/>
            <person name="LaButti K."/>
            <person name="Riley R."/>
            <person name="Lipzen A."/>
            <person name="Clum A."/>
            <person name="Drula E."/>
            <person name="Henrissat B."/>
            <person name="Kohler A."/>
            <person name="Grigoriev I.V."/>
            <person name="Martin F.M."/>
            <person name="Hacquard S."/>
        </authorList>
    </citation>
    <scope>NUCLEOTIDE SEQUENCE</scope>
    <source>
        <strain evidence="8">MPI-CAGE-CH-0235</strain>
    </source>
</reference>
<dbReference type="PRINTS" id="PR00463">
    <property type="entry name" value="EP450I"/>
</dbReference>
<dbReference type="GO" id="GO:0016705">
    <property type="term" value="F:oxidoreductase activity, acting on paired donors, with incorporation or reduction of molecular oxygen"/>
    <property type="evidence" value="ECO:0007669"/>
    <property type="project" value="InterPro"/>
</dbReference>
<evidence type="ECO:0000256" key="4">
    <source>
        <dbReference type="ARBA" id="ARBA00022723"/>
    </source>
</evidence>
<keyword evidence="9" id="KW-1185">Reference proteome</keyword>
<name>A0A8K0SV20_9HYPO</name>
<organism evidence="8 9">
    <name type="scientific">Stachybotrys elegans</name>
    <dbReference type="NCBI Taxonomy" id="80388"/>
    <lineage>
        <taxon>Eukaryota</taxon>
        <taxon>Fungi</taxon>
        <taxon>Dikarya</taxon>
        <taxon>Ascomycota</taxon>
        <taxon>Pezizomycotina</taxon>
        <taxon>Sordariomycetes</taxon>
        <taxon>Hypocreomycetidae</taxon>
        <taxon>Hypocreales</taxon>
        <taxon>Stachybotryaceae</taxon>
        <taxon>Stachybotrys</taxon>
    </lineage>
</organism>
<evidence type="ECO:0000256" key="7">
    <source>
        <dbReference type="SAM" id="Phobius"/>
    </source>
</evidence>
<dbReference type="GO" id="GO:0008395">
    <property type="term" value="F:steroid hydroxylase activity"/>
    <property type="evidence" value="ECO:0007669"/>
    <property type="project" value="TreeGrafter"/>
</dbReference>
<dbReference type="Gene3D" id="1.10.630.10">
    <property type="entry name" value="Cytochrome P450"/>
    <property type="match status" value="1"/>
</dbReference>
<dbReference type="Pfam" id="PF00067">
    <property type="entry name" value="p450"/>
    <property type="match status" value="1"/>
</dbReference>
<comment type="caution">
    <text evidence="8">The sequence shown here is derived from an EMBL/GenBank/DDBJ whole genome shotgun (WGS) entry which is preliminary data.</text>
</comment>
<protein>
    <submittedName>
        <fullName evidence="8">Cytochrome P450</fullName>
    </submittedName>
</protein>
<dbReference type="AlphaFoldDB" id="A0A8K0SV20"/>
<sequence>MASTNLFSWVLVDLGEVTTSAVAVSLGALLLLIFALQVARREDGPPTLNDPIPGIFNALQFMFDNNTFMLRVQRALKNNNLMRFYIIRKPVYLATGPAAVKAMFGRELMHHVTNQEQMVLFAMPTLQKMNREEVRRWVDDKSGATKTPLPGTAEGIPQRQRLWYTYEHIHVEYLGKPQNLHPLVNLFSSKMELALERYPIGQWVTVSVQDMCRQELAASAMETLFGPELIGLTPDFVSRFWRFDRNAFKLIVGVPKWIDPAVHETHNHFVDGIGTWLENGLSKMNWNGPDTDANWEPLFGGRVVRELVKWMLETNWRKEVIAATLGALIFGLTSNSVPVTIWMLMEMIQDPSLLQAVREEVATAMVIDPKTGNQTLSSHKLVALPLLQSIWTETLRLRINFNITRDVKQPVTINGHLIPKGSILQAPMMVSHCMEDVWAADGHPASEFWAERHVKYIDEIDALGQISRKRVFAMAGDATSYFPFGGGINICPGRQFAKFEVFSAIGLILSRFDIELIGWTQTDGKPSDRAARADLRYSGAGAMPPDRDMKIRWRRIA</sequence>
<comment type="similarity">
    <text evidence="2">Belongs to the cytochrome P450 family.</text>
</comment>
<evidence type="ECO:0000256" key="1">
    <source>
        <dbReference type="ARBA" id="ARBA00004685"/>
    </source>
</evidence>
<evidence type="ECO:0000313" key="8">
    <source>
        <dbReference type="EMBL" id="KAH7322417.1"/>
    </source>
</evidence>
<evidence type="ECO:0000256" key="6">
    <source>
        <dbReference type="PIRSR" id="PIRSR602401-1"/>
    </source>
</evidence>
<keyword evidence="7" id="KW-0812">Transmembrane</keyword>
<dbReference type="CDD" id="cd11040">
    <property type="entry name" value="CYP7_CYP8-like"/>
    <property type="match status" value="1"/>
</dbReference>
<proteinExistence type="inferred from homology"/>
<gene>
    <name evidence="8" type="ORF">B0I35DRAFT_350838</name>
</gene>
<feature type="transmembrane region" description="Helical" evidence="7">
    <location>
        <begin position="320"/>
        <end position="345"/>
    </location>
</feature>
<accession>A0A8K0SV20</accession>
<dbReference type="InterPro" id="IPR050529">
    <property type="entry name" value="CYP450_sterol_14alpha_dmase"/>
</dbReference>
<dbReference type="InterPro" id="IPR002401">
    <property type="entry name" value="Cyt_P450_E_grp-I"/>
</dbReference>
<feature type="transmembrane region" description="Helical" evidence="7">
    <location>
        <begin position="20"/>
        <end position="39"/>
    </location>
</feature>
<dbReference type="GO" id="GO:0020037">
    <property type="term" value="F:heme binding"/>
    <property type="evidence" value="ECO:0007669"/>
    <property type="project" value="InterPro"/>
</dbReference>
<feature type="binding site" description="axial binding residue" evidence="6">
    <location>
        <position position="491"/>
    </location>
    <ligand>
        <name>heme</name>
        <dbReference type="ChEBI" id="CHEBI:30413"/>
    </ligand>
    <ligandPart>
        <name>Fe</name>
        <dbReference type="ChEBI" id="CHEBI:18248"/>
    </ligandPart>
</feature>
<evidence type="ECO:0000256" key="5">
    <source>
        <dbReference type="ARBA" id="ARBA00023004"/>
    </source>
</evidence>
<dbReference type="SUPFAM" id="SSF48264">
    <property type="entry name" value="Cytochrome P450"/>
    <property type="match status" value="1"/>
</dbReference>